<keyword evidence="6 8" id="KW-0413">Isomerase</keyword>
<protein>
    <submittedName>
        <fullName evidence="8">Cofactor-independent phosphoglycerate mutase</fullName>
        <ecNumber evidence="8">5.4.2.12</ecNumber>
    </submittedName>
</protein>
<keyword evidence="5" id="KW-0324">Glycolysis</keyword>
<dbReference type="Pfam" id="PF01676">
    <property type="entry name" value="Metalloenzyme"/>
    <property type="match status" value="1"/>
</dbReference>
<dbReference type="Proteomes" id="UP000824132">
    <property type="component" value="Unassembled WGS sequence"/>
</dbReference>
<reference evidence="8" key="1">
    <citation type="journal article" date="2021" name="PeerJ">
        <title>Extensive microbial diversity within the chicken gut microbiome revealed by metagenomics and culture.</title>
        <authorList>
            <person name="Gilroy R."/>
            <person name="Ravi A."/>
            <person name="Getino M."/>
            <person name="Pursley I."/>
            <person name="Horton D.L."/>
            <person name="Alikhan N.F."/>
            <person name="Baker D."/>
            <person name="Gharbi K."/>
            <person name="Hall N."/>
            <person name="Watson M."/>
            <person name="Adriaenssens E.M."/>
            <person name="Foster-Nyarko E."/>
            <person name="Jarju S."/>
            <person name="Secka A."/>
            <person name="Antonio M."/>
            <person name="Oren A."/>
            <person name="Chaudhuri R.R."/>
            <person name="La Ragione R."/>
            <person name="Hildebrand F."/>
            <person name="Pallen M.J."/>
        </authorList>
    </citation>
    <scope>NUCLEOTIDE SEQUENCE</scope>
    <source>
        <strain evidence="8">CHK187-5294</strain>
    </source>
</reference>
<dbReference type="InterPro" id="IPR042253">
    <property type="entry name" value="Pglycerate_mutase_ApgM_sf"/>
</dbReference>
<evidence type="ECO:0000313" key="9">
    <source>
        <dbReference type="Proteomes" id="UP000824132"/>
    </source>
</evidence>
<dbReference type="EC" id="5.4.2.12" evidence="8"/>
<dbReference type="EMBL" id="DXCL01000014">
    <property type="protein sequence ID" value="HIZ03118.1"/>
    <property type="molecule type" value="Genomic_DNA"/>
</dbReference>
<dbReference type="Gene3D" id="3.30.70.2130">
    <property type="entry name" value="Metalloenzyme domain"/>
    <property type="match status" value="1"/>
</dbReference>
<evidence type="ECO:0000256" key="3">
    <source>
        <dbReference type="ARBA" id="ARBA00004921"/>
    </source>
</evidence>
<dbReference type="Pfam" id="PF10143">
    <property type="entry name" value="PhosphMutase"/>
    <property type="match status" value="1"/>
</dbReference>
<dbReference type="SUPFAM" id="SSF53649">
    <property type="entry name" value="Alkaline phosphatase-like"/>
    <property type="match status" value="1"/>
</dbReference>
<dbReference type="GO" id="GO:0046872">
    <property type="term" value="F:metal ion binding"/>
    <property type="evidence" value="ECO:0007669"/>
    <property type="project" value="InterPro"/>
</dbReference>
<dbReference type="GO" id="GO:0006096">
    <property type="term" value="P:glycolytic process"/>
    <property type="evidence" value="ECO:0007669"/>
    <property type="project" value="UniProtKB-KW"/>
</dbReference>
<dbReference type="NCBIfam" id="TIGR02535">
    <property type="entry name" value="hyp_Hser_kinase"/>
    <property type="match status" value="1"/>
</dbReference>
<dbReference type="CDD" id="cd16011">
    <property type="entry name" value="iPGM_like"/>
    <property type="match status" value="1"/>
</dbReference>
<organism evidence="8 9">
    <name type="scientific">Candidatus Borkfalkia avistercoris</name>
    <dbReference type="NCBI Taxonomy" id="2838504"/>
    <lineage>
        <taxon>Bacteria</taxon>
        <taxon>Bacillati</taxon>
        <taxon>Bacillota</taxon>
        <taxon>Clostridia</taxon>
        <taxon>Christensenellales</taxon>
        <taxon>Christensenellaceae</taxon>
        <taxon>Candidatus Borkfalkia</taxon>
    </lineage>
</organism>
<name>A0A9D2CYE4_9FIRM</name>
<dbReference type="InterPro" id="IPR017850">
    <property type="entry name" value="Alkaline_phosphatase_core_sf"/>
</dbReference>
<evidence type="ECO:0000256" key="4">
    <source>
        <dbReference type="ARBA" id="ARBA00005524"/>
    </source>
</evidence>
<evidence type="ECO:0000313" key="8">
    <source>
        <dbReference type="EMBL" id="HIZ03118.1"/>
    </source>
</evidence>
<evidence type="ECO:0000256" key="1">
    <source>
        <dbReference type="ARBA" id="ARBA00000370"/>
    </source>
</evidence>
<gene>
    <name evidence="8" type="ORF">H9727_02410</name>
</gene>
<dbReference type="GO" id="GO:0004619">
    <property type="term" value="F:phosphoglycerate mutase activity"/>
    <property type="evidence" value="ECO:0007669"/>
    <property type="project" value="UniProtKB-EC"/>
</dbReference>
<dbReference type="InterPro" id="IPR004456">
    <property type="entry name" value="Pglycerate_mutase_ApgM"/>
</dbReference>
<evidence type="ECO:0000256" key="2">
    <source>
        <dbReference type="ARBA" id="ARBA00002315"/>
    </source>
</evidence>
<dbReference type="NCBIfam" id="TIGR00306">
    <property type="entry name" value="apgM"/>
    <property type="match status" value="1"/>
</dbReference>
<dbReference type="Gene3D" id="3.40.720.10">
    <property type="entry name" value="Alkaline Phosphatase, subunit A"/>
    <property type="match status" value="1"/>
</dbReference>
<evidence type="ECO:0000256" key="5">
    <source>
        <dbReference type="ARBA" id="ARBA00023152"/>
    </source>
</evidence>
<comment type="pathway">
    <text evidence="3">Carbohydrate degradation.</text>
</comment>
<proteinExistence type="inferred from homology"/>
<sequence length="403" mass="43772">MKYIVVLGDGMADYKLDELGGKTPLQYAKKPHIDALARKAEVGLCKTVPDGFKPGSDVANLSVMGYDPKDCYTGRSPLEAVSIGIELAPTDVTLRCNLVTVSDEEPYEEKRMLDYSAGEISTAEAGELIQFLKTHLDTEDMTLYAGVSYRHCLVVHNGKTGHELTPPHDISGKPVKGRLPLGPYGERYLSMMKRSYELLKDHPINRARIAAGKNPANSVWFWGEGTKPALENFREKFGLQGGVISAVDLVKGIGILAGMQVIDVEGATGNYDTNFAGKADAALGALLGGLDFVYIHMEAPDECGHQGDIAHKVYSIEQIDEKVAAPLVRGLKEAGEPFKMLICPDHPTPIAVRTHVADPIPYLLYSSEEERSNGAESYDEDAAAKTAMFIPAGCMLLQKMLKS</sequence>
<dbReference type="AlphaFoldDB" id="A0A9D2CYE4"/>
<dbReference type="InterPro" id="IPR023665">
    <property type="entry name" value="ApgAM_prokaryotes"/>
</dbReference>
<dbReference type="NCBIfam" id="NF003242">
    <property type="entry name" value="PRK04200.1"/>
    <property type="match status" value="1"/>
</dbReference>
<evidence type="ECO:0000256" key="6">
    <source>
        <dbReference type="ARBA" id="ARBA00023235"/>
    </source>
</evidence>
<accession>A0A9D2CYE4</accession>
<evidence type="ECO:0000259" key="7">
    <source>
        <dbReference type="Pfam" id="PF01676"/>
    </source>
</evidence>
<comment type="catalytic activity">
    <reaction evidence="1">
        <text>(2R)-2-phosphoglycerate = (2R)-3-phosphoglycerate</text>
        <dbReference type="Rhea" id="RHEA:15901"/>
        <dbReference type="ChEBI" id="CHEBI:58272"/>
        <dbReference type="ChEBI" id="CHEBI:58289"/>
        <dbReference type="EC" id="5.4.2.12"/>
    </reaction>
</comment>
<comment type="similarity">
    <text evidence="4">Belongs to the BPG-independent phosphoglycerate mutase family. A-PGAM subfamily.</text>
</comment>
<dbReference type="PANTHER" id="PTHR31209">
    <property type="entry name" value="COFACTOR-INDEPENDENT PHOSPHOGLYCERATE MUTASE"/>
    <property type="match status" value="1"/>
</dbReference>
<dbReference type="InterPro" id="IPR006124">
    <property type="entry name" value="Metalloenzyme"/>
</dbReference>
<comment type="caution">
    <text evidence="8">The sequence shown here is derived from an EMBL/GenBank/DDBJ whole genome shotgun (WGS) entry which is preliminary data.</text>
</comment>
<dbReference type="PANTHER" id="PTHR31209:SF4">
    <property type="entry name" value="2,3-BISPHOSPHOGLYCERATE-INDEPENDENT PHOSPHOGLYCERATE MUTASE"/>
    <property type="match status" value="1"/>
</dbReference>
<dbReference type="PIRSF" id="PIRSF006392">
    <property type="entry name" value="IPGAM_arch"/>
    <property type="match status" value="1"/>
</dbReference>
<feature type="domain" description="Metalloenzyme" evidence="7">
    <location>
        <begin position="1"/>
        <end position="371"/>
    </location>
</feature>
<comment type="function">
    <text evidence="2">Catalyzes the interconversion of 2-phosphoglycerate and 3-phosphoglycerate.</text>
</comment>
<reference evidence="8" key="2">
    <citation type="submission" date="2021-04" db="EMBL/GenBank/DDBJ databases">
        <authorList>
            <person name="Gilroy R."/>
        </authorList>
    </citation>
    <scope>NUCLEOTIDE SEQUENCE</scope>
    <source>
        <strain evidence="8">CHK187-5294</strain>
    </source>
</reference>